<dbReference type="AlphaFoldDB" id="A0A367LB90"/>
<dbReference type="EMBL" id="LKCN02000010">
    <property type="protein sequence ID" value="RCI11698.1"/>
    <property type="molecule type" value="Genomic_DNA"/>
</dbReference>
<evidence type="ECO:0000313" key="2">
    <source>
        <dbReference type="Proteomes" id="UP000253664"/>
    </source>
</evidence>
<sequence length="178" mass="19844">MLMQGFGREAESDKENRRRHQLGLQWIFCLSLPPGRKLPSSSSFTIPTFGFDDLDGGMMLDEQNCQIEKRKASGGAWIHVDLSECGTAHSLDQVADPPLRVWHEMTGDPLLNQTTKGRCYCPSYSKSINPPNCHGDWLAYSTLTQQMTGPMSRDWPCSAELVGGNFVLMMMMVVLLAS</sequence>
<organism evidence="1 2">
    <name type="scientific">Ophiocordyceps polyrhachis-furcata BCC 54312</name>
    <dbReference type="NCBI Taxonomy" id="1330021"/>
    <lineage>
        <taxon>Eukaryota</taxon>
        <taxon>Fungi</taxon>
        <taxon>Dikarya</taxon>
        <taxon>Ascomycota</taxon>
        <taxon>Pezizomycotina</taxon>
        <taxon>Sordariomycetes</taxon>
        <taxon>Hypocreomycetidae</taxon>
        <taxon>Hypocreales</taxon>
        <taxon>Ophiocordycipitaceae</taxon>
        <taxon>Ophiocordyceps</taxon>
    </lineage>
</organism>
<reference evidence="1 2" key="1">
    <citation type="journal article" date="2015" name="BMC Genomics">
        <title>Insights from the genome of Ophiocordyceps polyrhachis-furcata to pathogenicity and host specificity in insect fungi.</title>
        <authorList>
            <person name="Wichadakul D."/>
            <person name="Kobmoo N."/>
            <person name="Ingsriswang S."/>
            <person name="Tangphatsornruang S."/>
            <person name="Chantasingh D."/>
            <person name="Luangsa-ard J.J."/>
            <person name="Eurwilaichitr L."/>
        </authorList>
    </citation>
    <scope>NUCLEOTIDE SEQUENCE [LARGE SCALE GENOMIC DNA]</scope>
    <source>
        <strain evidence="1 2">BCC 54312</strain>
    </source>
</reference>
<keyword evidence="2" id="KW-1185">Reference proteome</keyword>
<accession>A0A367LB90</accession>
<dbReference type="Proteomes" id="UP000253664">
    <property type="component" value="Unassembled WGS sequence"/>
</dbReference>
<comment type="caution">
    <text evidence="1">The sequence shown here is derived from an EMBL/GenBank/DDBJ whole genome shotgun (WGS) entry which is preliminary data.</text>
</comment>
<name>A0A367LB90_9HYPO</name>
<evidence type="ECO:0000313" key="1">
    <source>
        <dbReference type="EMBL" id="RCI11698.1"/>
    </source>
</evidence>
<gene>
    <name evidence="1" type="ORF">L249_7173</name>
</gene>
<proteinExistence type="predicted"/>
<protein>
    <submittedName>
        <fullName evidence="1">Uncharacterized protein</fullName>
    </submittedName>
</protein>